<dbReference type="InterPro" id="IPR001031">
    <property type="entry name" value="Thioesterase"/>
</dbReference>
<dbReference type="InterPro" id="IPR023213">
    <property type="entry name" value="CAT-like_dom_sf"/>
</dbReference>
<dbReference type="InterPro" id="IPR010071">
    <property type="entry name" value="AA_adenyl_dom"/>
</dbReference>
<protein>
    <submittedName>
        <fullName evidence="6">Amino acid adenylation domain-containing protein</fullName>
    </submittedName>
</protein>
<dbReference type="InterPro" id="IPR006162">
    <property type="entry name" value="Ppantetheine_attach_site"/>
</dbReference>
<keyword evidence="3" id="KW-0597">Phosphoprotein</keyword>
<dbReference type="InterPro" id="IPR029058">
    <property type="entry name" value="AB_hydrolase_fold"/>
</dbReference>
<accession>A0ABT3QWX9</accession>
<dbReference type="PROSITE" id="PS00455">
    <property type="entry name" value="AMP_BINDING"/>
    <property type="match status" value="1"/>
</dbReference>
<dbReference type="SUPFAM" id="SSF53474">
    <property type="entry name" value="alpha/beta-Hydrolases"/>
    <property type="match status" value="1"/>
</dbReference>
<dbReference type="PROSITE" id="PS00012">
    <property type="entry name" value="PHOSPHOPANTETHEINE"/>
    <property type="match status" value="1"/>
</dbReference>
<dbReference type="Pfam" id="PF00975">
    <property type="entry name" value="Thioesterase"/>
    <property type="match status" value="1"/>
</dbReference>
<dbReference type="Pfam" id="PF00668">
    <property type="entry name" value="Condensation"/>
    <property type="match status" value="1"/>
</dbReference>
<evidence type="ECO:0000259" key="5">
    <source>
        <dbReference type="PROSITE" id="PS50075"/>
    </source>
</evidence>
<evidence type="ECO:0000256" key="4">
    <source>
        <dbReference type="SAM" id="MobiDB-lite"/>
    </source>
</evidence>
<organism evidence="6 7">
    <name type="scientific">Roseibium salinum</name>
    <dbReference type="NCBI Taxonomy" id="1604349"/>
    <lineage>
        <taxon>Bacteria</taxon>
        <taxon>Pseudomonadati</taxon>
        <taxon>Pseudomonadota</taxon>
        <taxon>Alphaproteobacteria</taxon>
        <taxon>Hyphomicrobiales</taxon>
        <taxon>Stappiaceae</taxon>
        <taxon>Roseibium</taxon>
    </lineage>
</organism>
<dbReference type="Gene3D" id="3.30.300.30">
    <property type="match status" value="1"/>
</dbReference>
<dbReference type="Pfam" id="PF00501">
    <property type="entry name" value="AMP-binding"/>
    <property type="match status" value="1"/>
</dbReference>
<dbReference type="InterPro" id="IPR009081">
    <property type="entry name" value="PP-bd_ACP"/>
</dbReference>
<evidence type="ECO:0000313" key="7">
    <source>
        <dbReference type="Proteomes" id="UP001300261"/>
    </source>
</evidence>
<dbReference type="Gene3D" id="3.30.559.10">
    <property type="entry name" value="Chloramphenicol acetyltransferase-like domain"/>
    <property type="match status" value="1"/>
</dbReference>
<dbReference type="InterPro" id="IPR045851">
    <property type="entry name" value="AMP-bd_C_sf"/>
</dbReference>
<dbReference type="Gene3D" id="3.40.50.1820">
    <property type="entry name" value="alpha/beta hydrolase"/>
    <property type="match status" value="1"/>
</dbReference>
<dbReference type="SUPFAM" id="SSF52777">
    <property type="entry name" value="CoA-dependent acyltransferases"/>
    <property type="match status" value="2"/>
</dbReference>
<comment type="cofactor">
    <cofactor evidence="1">
        <name>pantetheine 4'-phosphate</name>
        <dbReference type="ChEBI" id="CHEBI:47942"/>
    </cofactor>
</comment>
<evidence type="ECO:0000256" key="3">
    <source>
        <dbReference type="ARBA" id="ARBA00022553"/>
    </source>
</evidence>
<dbReference type="InterPro" id="IPR020845">
    <property type="entry name" value="AMP-binding_CS"/>
</dbReference>
<dbReference type="Gene3D" id="2.30.38.10">
    <property type="entry name" value="Luciferase, Domain 3"/>
    <property type="match status" value="1"/>
</dbReference>
<dbReference type="InterPro" id="IPR036736">
    <property type="entry name" value="ACP-like_sf"/>
</dbReference>
<evidence type="ECO:0000313" key="6">
    <source>
        <dbReference type="EMBL" id="MCX2721427.1"/>
    </source>
</evidence>
<dbReference type="InterPro" id="IPR001242">
    <property type="entry name" value="Condensation_dom"/>
</dbReference>
<gene>
    <name evidence="6" type="ORF">ON753_03255</name>
</gene>
<dbReference type="Proteomes" id="UP001300261">
    <property type="component" value="Unassembled WGS sequence"/>
</dbReference>
<comment type="caution">
    <text evidence="6">The sequence shown here is derived from an EMBL/GenBank/DDBJ whole genome shotgun (WGS) entry which is preliminary data.</text>
</comment>
<name>A0ABT3QWX9_9HYPH</name>
<feature type="region of interest" description="Disordered" evidence="4">
    <location>
        <begin position="1"/>
        <end position="21"/>
    </location>
</feature>
<keyword evidence="7" id="KW-1185">Reference proteome</keyword>
<proteinExistence type="predicted"/>
<evidence type="ECO:0000256" key="2">
    <source>
        <dbReference type="ARBA" id="ARBA00022450"/>
    </source>
</evidence>
<dbReference type="Gene3D" id="3.30.559.30">
    <property type="entry name" value="Nonribosomal peptide synthetase, condensation domain"/>
    <property type="match status" value="1"/>
</dbReference>
<dbReference type="PANTHER" id="PTHR45527:SF1">
    <property type="entry name" value="FATTY ACID SYNTHASE"/>
    <property type="match status" value="1"/>
</dbReference>
<dbReference type="Gene3D" id="3.40.50.980">
    <property type="match status" value="2"/>
</dbReference>
<evidence type="ECO:0000256" key="1">
    <source>
        <dbReference type="ARBA" id="ARBA00001957"/>
    </source>
</evidence>
<dbReference type="SUPFAM" id="SSF56801">
    <property type="entry name" value="Acetyl-CoA synthetase-like"/>
    <property type="match status" value="1"/>
</dbReference>
<dbReference type="Pfam" id="PF13193">
    <property type="entry name" value="AMP-binding_C"/>
    <property type="match status" value="1"/>
</dbReference>
<dbReference type="InterPro" id="IPR025110">
    <property type="entry name" value="AMP-bd_C"/>
</dbReference>
<dbReference type="Pfam" id="PF00550">
    <property type="entry name" value="PP-binding"/>
    <property type="match status" value="1"/>
</dbReference>
<dbReference type="Gene3D" id="1.10.1200.10">
    <property type="entry name" value="ACP-like"/>
    <property type="match status" value="1"/>
</dbReference>
<dbReference type="PROSITE" id="PS50075">
    <property type="entry name" value="CARRIER"/>
    <property type="match status" value="1"/>
</dbReference>
<dbReference type="EMBL" id="JAPEVI010000002">
    <property type="protein sequence ID" value="MCX2721427.1"/>
    <property type="molecule type" value="Genomic_DNA"/>
</dbReference>
<feature type="domain" description="Carrier" evidence="5">
    <location>
        <begin position="958"/>
        <end position="1034"/>
    </location>
</feature>
<dbReference type="CDD" id="cd17649">
    <property type="entry name" value="A_NRPS_PvdJ-like"/>
    <property type="match status" value="1"/>
</dbReference>
<sequence>MTLHSSRAALGEGAAETHPLSPVQKQIWSHVQVGREQVYRTQAIAVRIRRPMADAELRAALDAVITRHGALRARFHRFAGGKIEYTLRDTDPVPVEEMDLSGEQVDMRRQRLDAALKDLAESGFDITSGPAAKIVLVRLSSDDVTVGLALHPIIADPQAMTVLAEDFTKALAGLPLPGEAPRQRAGSSSGGALDHWRRVIGEETECAALPAKGRPEAAVDTGRSGCEMEIPAALAEKVRTIASAHRSSERAVLFCVLNALLARYSGLTEFRTGIVIQGEETGEVTRSEDIMPVAWSIHSGLRFSDLLAQHEEAVGESLKNYVASERIVQAMLTMPGQNDASLARTVFDFRTRAQLQEELPAEIILTPSPAAYGDLSVTVYPRAGGTLRIALDHADGHYGPEMVHRFAGHLVTMIEAVTADPDIRLRDIALVTRRELDWLSAPYPDNAADDDRAVHLIIADHAARTPDKVAIIYGDEIWTHGELEHRANRLAHRLIALGVKHETTVAIQITKSAEAVMAILAVLKAGGAYIPVEPDHPASRNHHILRDADVEVVVTHARWRDRLPDGVAATVIALDEVDLSGEPETAPDVEIHPDQLAYVMYTSGSTGLPKGVAVEHGPLTHHNQATSRVYEMSSDSRELPFLPFSSDGGHERWMVPLMEGGSILLPDAPLWTPEQTLAAMRKHAVNNASIPTTYMQQLAEWADITDGAPPMRLYSFGGEGLPQTTFDLLSRSLKSGILINGYGPTETIMTPMVWKVRPGATFDGAYAPIGRAVGRRRVYVLDADMNPCPIGVTGELYLGGEGVARGYVGKPDVTADRFVPDPFGPHGGRLYRSGDLTRWREDGTVEFVGRVDLQVKLRGYRIELGEIEAALLALEGVGECTVLLFEEDGRKDLVGYAVPEQGAELDAPTLRRGLEQRLPGYMIPSAVVVLDRMPTNPNAKLDRAALPRPGRTKREIVPPASDLERLLAEIWAEVLDLVEVSVTDSFFEIGGHSLAALKILHKLKVKRAGDRTTIADLFNHPTIRGLAAEIEKGGETTGRQVITLRSTGSKPMLYCFPGLLVSTREYLRLVDFLGPEQPATGFMCHSLSEEKTLNVSVDDVVEQYVSHIARESAGRPCAFLGWSWGGLLAYEAARMLGNKVDLRLIGMVDVCDLGTDFALGAVPEFAPGERDHLQAMVDDWLSRTAMRREWDGLLGVMDELAYDQFLKFVGNEKDELPTDGPEISSREHTFWVLIDNALVFRRHRLQPHDCPIHSWTAEDSLSRGLNLMDWRQYSPRANPAEIIAGTNHLHIIGAAAFHRRLAARLNEAFPA</sequence>
<reference evidence="6 7" key="1">
    <citation type="journal article" date="2016" name="Int. J. Syst. Evol. Microbiol.">
        <title>Labrenzia salina sp. nov., isolated from the rhizosphere of the halophyte Arthrocnemum macrostachyum.</title>
        <authorList>
            <person name="Camacho M."/>
            <person name="Redondo-Gomez S."/>
            <person name="Rodriguez-Llorente I."/>
            <person name="Rohde M."/>
            <person name="Sproer C."/>
            <person name="Schumann P."/>
            <person name="Klenk H.P."/>
            <person name="Montero-Calasanz M.D.C."/>
        </authorList>
    </citation>
    <scope>NUCLEOTIDE SEQUENCE [LARGE SCALE GENOMIC DNA]</scope>
    <source>
        <strain evidence="6 7">DSM 29163</strain>
    </source>
</reference>
<dbReference type="PANTHER" id="PTHR45527">
    <property type="entry name" value="NONRIBOSOMAL PEPTIDE SYNTHETASE"/>
    <property type="match status" value="1"/>
</dbReference>
<dbReference type="InterPro" id="IPR000873">
    <property type="entry name" value="AMP-dep_synth/lig_dom"/>
</dbReference>
<dbReference type="RefSeq" id="WP_265961127.1">
    <property type="nucleotide sequence ID" value="NZ_JAPEVI010000002.1"/>
</dbReference>
<keyword evidence="2" id="KW-0596">Phosphopantetheine</keyword>
<dbReference type="NCBIfam" id="TIGR01733">
    <property type="entry name" value="AA-adenyl-dom"/>
    <property type="match status" value="1"/>
</dbReference>